<feature type="transmembrane region" description="Helical" evidence="1">
    <location>
        <begin position="70"/>
        <end position="90"/>
    </location>
</feature>
<feature type="transmembrane region" description="Helical" evidence="1">
    <location>
        <begin position="155"/>
        <end position="175"/>
    </location>
</feature>
<keyword evidence="1" id="KW-0472">Membrane</keyword>
<gene>
    <name evidence="2" type="ORF">GCM10009798_40250</name>
</gene>
<accession>A0ABN2RU99</accession>
<proteinExistence type="predicted"/>
<keyword evidence="3" id="KW-1185">Reference proteome</keyword>
<sequence length="265" mass="27785">MLLASVFGKGVRDQRWALLGWGLGVGLLVLIEAAVWPSIRDMPNFDELMKNYPEAMRKLFNVQEMTTGTGFMNAELFTLILPMVFIFFGVSRGARMVAGEEESGYLEAVLVTPVSNRSVLLQKAAALATGVLALGVVLALVLLSCSAIFDMGIGLGETLVGCLAMILLGLEFGWLTLAVGAATGRRAVALGIGGAAAVAAYVLYALGQIVGSVGAYQPLSPFQQALHNGPLGGGAPLSMMWVVLGALAVVAVAVPAFDHRDLRLH</sequence>
<name>A0ABN2RU99_9ACTN</name>
<keyword evidence="1" id="KW-1133">Transmembrane helix</keyword>
<feature type="transmembrane region" description="Helical" evidence="1">
    <location>
        <begin position="16"/>
        <end position="39"/>
    </location>
</feature>
<reference evidence="2 3" key="1">
    <citation type="journal article" date="2019" name="Int. J. Syst. Evol. Microbiol.">
        <title>The Global Catalogue of Microorganisms (GCM) 10K type strain sequencing project: providing services to taxonomists for standard genome sequencing and annotation.</title>
        <authorList>
            <consortium name="The Broad Institute Genomics Platform"/>
            <consortium name="The Broad Institute Genome Sequencing Center for Infectious Disease"/>
            <person name="Wu L."/>
            <person name="Ma J."/>
        </authorList>
    </citation>
    <scope>NUCLEOTIDE SEQUENCE [LARGE SCALE GENOMIC DNA]</scope>
    <source>
        <strain evidence="2 3">JCM 15309</strain>
    </source>
</reference>
<dbReference type="Proteomes" id="UP001500571">
    <property type="component" value="Unassembled WGS sequence"/>
</dbReference>
<protein>
    <recommendedName>
        <fullName evidence="4">ABC transporter permease</fullName>
    </recommendedName>
</protein>
<evidence type="ECO:0008006" key="4">
    <source>
        <dbReference type="Google" id="ProtNLM"/>
    </source>
</evidence>
<dbReference type="EMBL" id="BAAAPB010000005">
    <property type="protein sequence ID" value="GAA1974954.1"/>
    <property type="molecule type" value="Genomic_DNA"/>
</dbReference>
<organism evidence="2 3">
    <name type="scientific">Nocardioides panacihumi</name>
    <dbReference type="NCBI Taxonomy" id="400774"/>
    <lineage>
        <taxon>Bacteria</taxon>
        <taxon>Bacillati</taxon>
        <taxon>Actinomycetota</taxon>
        <taxon>Actinomycetes</taxon>
        <taxon>Propionibacteriales</taxon>
        <taxon>Nocardioidaceae</taxon>
        <taxon>Nocardioides</taxon>
    </lineage>
</organism>
<evidence type="ECO:0000313" key="3">
    <source>
        <dbReference type="Proteomes" id="UP001500571"/>
    </source>
</evidence>
<keyword evidence="1" id="KW-0812">Transmembrane</keyword>
<dbReference type="RefSeq" id="WP_344048217.1">
    <property type="nucleotide sequence ID" value="NZ_BAAAPB010000005.1"/>
</dbReference>
<evidence type="ECO:0000256" key="1">
    <source>
        <dbReference type="SAM" id="Phobius"/>
    </source>
</evidence>
<feature type="transmembrane region" description="Helical" evidence="1">
    <location>
        <begin position="238"/>
        <end position="257"/>
    </location>
</feature>
<feature type="transmembrane region" description="Helical" evidence="1">
    <location>
        <begin position="125"/>
        <end position="149"/>
    </location>
</feature>
<comment type="caution">
    <text evidence="2">The sequence shown here is derived from an EMBL/GenBank/DDBJ whole genome shotgun (WGS) entry which is preliminary data.</text>
</comment>
<dbReference type="Pfam" id="PF12679">
    <property type="entry name" value="ABC2_membrane_2"/>
    <property type="match status" value="1"/>
</dbReference>
<evidence type="ECO:0000313" key="2">
    <source>
        <dbReference type="EMBL" id="GAA1974954.1"/>
    </source>
</evidence>
<feature type="transmembrane region" description="Helical" evidence="1">
    <location>
        <begin position="187"/>
        <end position="206"/>
    </location>
</feature>